<dbReference type="PANTHER" id="PTHR24031">
    <property type="entry name" value="RNA HELICASE"/>
    <property type="match status" value="1"/>
</dbReference>
<feature type="domain" description="Helicase ATP-binding" evidence="19">
    <location>
        <begin position="45"/>
        <end position="248"/>
    </location>
</feature>
<evidence type="ECO:0000256" key="10">
    <source>
        <dbReference type="ARBA" id="ARBA00023242"/>
    </source>
</evidence>
<keyword evidence="3" id="KW-0698">rRNA processing</keyword>
<feature type="compositionally biased region" description="Basic and acidic residues" evidence="18">
    <location>
        <begin position="579"/>
        <end position="623"/>
    </location>
</feature>
<evidence type="ECO:0000256" key="9">
    <source>
        <dbReference type="ARBA" id="ARBA00023054"/>
    </source>
</evidence>
<organism evidence="22 23">
    <name type="scientific">Penicillium argentinense</name>
    <dbReference type="NCBI Taxonomy" id="1131581"/>
    <lineage>
        <taxon>Eukaryota</taxon>
        <taxon>Fungi</taxon>
        <taxon>Dikarya</taxon>
        <taxon>Ascomycota</taxon>
        <taxon>Pezizomycotina</taxon>
        <taxon>Eurotiomycetes</taxon>
        <taxon>Eurotiomycetidae</taxon>
        <taxon>Eurotiales</taxon>
        <taxon>Aspergillaceae</taxon>
        <taxon>Penicillium</taxon>
    </lineage>
</organism>
<keyword evidence="2" id="KW-0690">Ribosome biogenesis</keyword>
<comment type="function">
    <text evidence="17">RNA helicase.</text>
</comment>
<evidence type="ECO:0000259" key="20">
    <source>
        <dbReference type="PROSITE" id="PS51194"/>
    </source>
</evidence>
<keyword evidence="7 16" id="KW-0067">ATP-binding</keyword>
<dbReference type="Pfam" id="PF13959">
    <property type="entry name" value="CTE_SPB4"/>
    <property type="match status" value="1"/>
</dbReference>
<evidence type="ECO:0000256" key="7">
    <source>
        <dbReference type="ARBA" id="ARBA00022840"/>
    </source>
</evidence>
<dbReference type="GO" id="GO:0003723">
    <property type="term" value="F:RNA binding"/>
    <property type="evidence" value="ECO:0007669"/>
    <property type="project" value="UniProtKB-UniRule"/>
</dbReference>
<evidence type="ECO:0000256" key="3">
    <source>
        <dbReference type="ARBA" id="ARBA00022552"/>
    </source>
</evidence>
<comment type="similarity">
    <text evidence="12">Belongs to the DEAD box helicase family. DDX55/SPB4 subfamily.</text>
</comment>
<keyword evidence="6 16" id="KW-0347">Helicase</keyword>
<dbReference type="GO" id="GO:0006364">
    <property type="term" value="P:rRNA processing"/>
    <property type="evidence" value="ECO:0007669"/>
    <property type="project" value="UniProtKB-KW"/>
</dbReference>
<dbReference type="InterPro" id="IPR056330">
    <property type="entry name" value="CTT_SPB4"/>
</dbReference>
<comment type="subcellular location">
    <subcellularLocation>
        <location evidence="1">Nucleus</location>
        <location evidence="1">Nucleolus</location>
    </subcellularLocation>
</comment>
<feature type="region of interest" description="Disordered" evidence="18">
    <location>
        <begin position="530"/>
        <end position="637"/>
    </location>
</feature>
<evidence type="ECO:0000256" key="2">
    <source>
        <dbReference type="ARBA" id="ARBA00022517"/>
    </source>
</evidence>
<dbReference type="InterPro" id="IPR000629">
    <property type="entry name" value="RNA-helicase_DEAD-box_CS"/>
</dbReference>
<dbReference type="PROSITE" id="PS51194">
    <property type="entry name" value="HELICASE_CTER"/>
    <property type="match status" value="1"/>
</dbReference>
<dbReference type="SMART" id="SM01178">
    <property type="entry name" value="DUF4217"/>
    <property type="match status" value="1"/>
</dbReference>
<name>A0A9W9FNN2_9EURO</name>
<dbReference type="InterPro" id="IPR025313">
    <property type="entry name" value="SPB4-like_CTE"/>
</dbReference>
<keyword evidence="10" id="KW-0539">Nucleus</keyword>
<reference evidence="22" key="1">
    <citation type="submission" date="2022-11" db="EMBL/GenBank/DDBJ databases">
        <authorList>
            <person name="Petersen C."/>
        </authorList>
    </citation>
    <scope>NUCLEOTIDE SEQUENCE</scope>
    <source>
        <strain evidence="22">IBT 30761</strain>
    </source>
</reference>
<protein>
    <recommendedName>
        <fullName evidence="17">ATP-dependent RNA helicase</fullName>
        <ecNumber evidence="17">3.6.4.13</ecNumber>
    </recommendedName>
</protein>
<dbReference type="Proteomes" id="UP001149074">
    <property type="component" value="Unassembled WGS sequence"/>
</dbReference>
<proteinExistence type="inferred from homology"/>
<evidence type="ECO:0000256" key="12">
    <source>
        <dbReference type="ARBA" id="ARBA00038002"/>
    </source>
</evidence>
<dbReference type="InterPro" id="IPR011545">
    <property type="entry name" value="DEAD/DEAH_box_helicase_dom"/>
</dbReference>
<evidence type="ECO:0000259" key="19">
    <source>
        <dbReference type="PROSITE" id="PS51192"/>
    </source>
</evidence>
<dbReference type="InterPro" id="IPR001650">
    <property type="entry name" value="Helicase_C-like"/>
</dbReference>
<gene>
    <name evidence="22" type="ORF">N7532_004085</name>
</gene>
<keyword evidence="8 17" id="KW-0694">RNA-binding</keyword>
<dbReference type="GeneID" id="81355558"/>
<dbReference type="RefSeq" id="XP_056476936.1">
    <property type="nucleotide sequence ID" value="XM_056616579.1"/>
</dbReference>
<dbReference type="AlphaFoldDB" id="A0A9W9FNN2"/>
<evidence type="ECO:0000256" key="13">
    <source>
        <dbReference type="ARBA" id="ARBA00038757"/>
    </source>
</evidence>
<comment type="subunit">
    <text evidence="13">Component of pre-60S ribosomal complexes.</text>
</comment>
<evidence type="ECO:0000259" key="21">
    <source>
        <dbReference type="PROSITE" id="PS51195"/>
    </source>
</evidence>
<dbReference type="GO" id="GO:0005524">
    <property type="term" value="F:ATP binding"/>
    <property type="evidence" value="ECO:0007669"/>
    <property type="project" value="UniProtKB-UniRule"/>
</dbReference>
<evidence type="ECO:0000256" key="16">
    <source>
        <dbReference type="RuleBase" id="RU000492"/>
    </source>
</evidence>
<keyword evidence="4 16" id="KW-0547">Nucleotide-binding</keyword>
<sequence>MAPKPKPPSSSRAWDALTPPLSQWALDAVASLGFTRMTPVQASAIPLFMAHKDVVVEAVTGSGKTLSFLIPVVEKLLRLEEPLKKHHIGAIIISPTRELASQIYQVLLSLLEFHPPSAAAINPSEGDAPRSKSSSSVLKVVPQLLLGGSTSPAEDLSTFLKRSPNVLVSTPGRLLELLSSPHVHCPQSSFEMLVLDEADRLLDLGFKDDLQNILRHLPKQRRTGLFSASISEAVDQIVRVGLRNPVKVAVKVKGGSGVEDKRTPASLQMTYLTAPPAHKFSILKQILTTVQPTPQKTIFFVSTCSSVDYLSMMLPLILGDEFLLVPLHGKHPANVRQKNFTRFTTATTPSILLTTDVASRGLDIPSVDLVVQIDPPSDPKTFIHRCGRAGRAGRRGLSIVLLHPGREEDYVSFLEVRKTPVAPYNLSSPPSDADAVAATEAVRKLIRQDRAHHDKGQKAFVSWLRSYSKHQASSIFRVADLDWEALGKAWGLLKLPKMPELRNFTGDRTLGVSLDWDNYTYKDKQREKRRKEMMEEYAQVGDQQKDQRKRRAAENTAWSQNQEARDKKFRRKESKKSRKETERWERLPEEEKRKARETERMIEEIRAKNEQQRLAKRAAKADASEEAGSGDEFAGFD</sequence>
<feature type="compositionally biased region" description="Basic residues" evidence="18">
    <location>
        <begin position="567"/>
        <end position="578"/>
    </location>
</feature>
<dbReference type="OrthoDB" id="7396459at2759"/>
<evidence type="ECO:0000256" key="8">
    <source>
        <dbReference type="ARBA" id="ARBA00022884"/>
    </source>
</evidence>
<dbReference type="InterPro" id="IPR014001">
    <property type="entry name" value="Helicase_ATP-bd"/>
</dbReference>
<evidence type="ECO:0000256" key="18">
    <source>
        <dbReference type="SAM" id="MobiDB-lite"/>
    </source>
</evidence>
<dbReference type="Pfam" id="PF23681">
    <property type="entry name" value="CTT_SPB4"/>
    <property type="match status" value="1"/>
</dbReference>
<reference evidence="22" key="2">
    <citation type="journal article" date="2023" name="IMA Fungus">
        <title>Comparative genomic study of the Penicillium genus elucidates a diverse pangenome and 15 lateral gene transfer events.</title>
        <authorList>
            <person name="Petersen C."/>
            <person name="Sorensen T."/>
            <person name="Nielsen M.R."/>
            <person name="Sondergaard T.E."/>
            <person name="Sorensen J.L."/>
            <person name="Fitzpatrick D.A."/>
            <person name="Frisvad J.C."/>
            <person name="Nielsen K.L."/>
        </authorList>
    </citation>
    <scope>NUCLEOTIDE SEQUENCE</scope>
    <source>
        <strain evidence="22">IBT 30761</strain>
    </source>
</reference>
<dbReference type="CDD" id="cd17960">
    <property type="entry name" value="DEADc_DDX55"/>
    <property type="match status" value="1"/>
</dbReference>
<dbReference type="SMART" id="SM00487">
    <property type="entry name" value="DEXDc"/>
    <property type="match status" value="1"/>
</dbReference>
<keyword evidence="9" id="KW-0175">Coiled coil</keyword>
<dbReference type="InterPro" id="IPR014014">
    <property type="entry name" value="RNA_helicase_DEAD_Q_motif"/>
</dbReference>
<evidence type="ECO:0000313" key="22">
    <source>
        <dbReference type="EMBL" id="KAJ5103556.1"/>
    </source>
</evidence>
<dbReference type="EC" id="3.6.4.13" evidence="17"/>
<comment type="function">
    <text evidence="11">ATP-binding RNA helicase involved in the biogenesis of 60S ribosomal subunits. Binds 90S pre-ribosomal particles and dissociates from pre-60S ribosomal particles after processing of 27SB pre-rRNA. Required for the normal formation of 18S rRNA through the processing of pre-rRNAs at sites A0, A1 and A2, and the normal formation of 25S and 5.8S rRNAs through the processing of pre-rRNAs at sites C1 and C2.</text>
</comment>
<comment type="caution">
    <text evidence="22">The sequence shown here is derived from an EMBL/GenBank/DDBJ whole genome shotgun (WGS) entry which is preliminary data.</text>
</comment>
<feature type="domain" description="Helicase C-terminal" evidence="20">
    <location>
        <begin position="282"/>
        <end position="434"/>
    </location>
</feature>
<evidence type="ECO:0000256" key="17">
    <source>
        <dbReference type="RuleBase" id="RU365068"/>
    </source>
</evidence>
<dbReference type="SUPFAM" id="SSF52540">
    <property type="entry name" value="P-loop containing nucleoside triphosphate hydrolases"/>
    <property type="match status" value="1"/>
</dbReference>
<dbReference type="Pfam" id="PF00270">
    <property type="entry name" value="DEAD"/>
    <property type="match status" value="1"/>
</dbReference>
<dbReference type="Pfam" id="PF00271">
    <property type="entry name" value="Helicase_C"/>
    <property type="match status" value="1"/>
</dbReference>
<dbReference type="SMART" id="SM00490">
    <property type="entry name" value="HELICc"/>
    <property type="match status" value="1"/>
</dbReference>
<evidence type="ECO:0000256" key="11">
    <source>
        <dbReference type="ARBA" id="ARBA00037566"/>
    </source>
</evidence>
<dbReference type="Gene3D" id="3.40.50.300">
    <property type="entry name" value="P-loop containing nucleotide triphosphate hydrolases"/>
    <property type="match status" value="2"/>
</dbReference>
<dbReference type="GO" id="GO:0016787">
    <property type="term" value="F:hydrolase activity"/>
    <property type="evidence" value="ECO:0007669"/>
    <property type="project" value="UniProtKB-KW"/>
</dbReference>
<dbReference type="InterPro" id="IPR027417">
    <property type="entry name" value="P-loop_NTPase"/>
</dbReference>
<feature type="domain" description="DEAD-box RNA helicase Q" evidence="21">
    <location>
        <begin position="14"/>
        <end position="42"/>
    </location>
</feature>
<keyword evidence="5 16" id="KW-0378">Hydrolase</keyword>
<dbReference type="GO" id="GO:0005730">
    <property type="term" value="C:nucleolus"/>
    <property type="evidence" value="ECO:0007669"/>
    <property type="project" value="UniProtKB-SubCell"/>
</dbReference>
<dbReference type="PROSITE" id="PS51195">
    <property type="entry name" value="Q_MOTIF"/>
    <property type="match status" value="1"/>
</dbReference>
<dbReference type="GO" id="GO:0003724">
    <property type="term" value="F:RNA helicase activity"/>
    <property type="evidence" value="ECO:0007669"/>
    <property type="project" value="UniProtKB-EC"/>
</dbReference>
<evidence type="ECO:0000256" key="14">
    <source>
        <dbReference type="ARBA" id="ARBA00047984"/>
    </source>
</evidence>
<evidence type="ECO:0000256" key="6">
    <source>
        <dbReference type="ARBA" id="ARBA00022806"/>
    </source>
</evidence>
<evidence type="ECO:0000256" key="15">
    <source>
        <dbReference type="PROSITE-ProRule" id="PRU00552"/>
    </source>
</evidence>
<evidence type="ECO:0000256" key="5">
    <source>
        <dbReference type="ARBA" id="ARBA00022801"/>
    </source>
</evidence>
<dbReference type="PROSITE" id="PS00039">
    <property type="entry name" value="DEAD_ATP_HELICASE"/>
    <property type="match status" value="1"/>
</dbReference>
<feature type="short sequence motif" description="Q motif" evidence="15">
    <location>
        <begin position="14"/>
        <end position="42"/>
    </location>
</feature>
<comment type="catalytic activity">
    <reaction evidence="14 17">
        <text>ATP + H2O = ADP + phosphate + H(+)</text>
        <dbReference type="Rhea" id="RHEA:13065"/>
        <dbReference type="ChEBI" id="CHEBI:15377"/>
        <dbReference type="ChEBI" id="CHEBI:15378"/>
        <dbReference type="ChEBI" id="CHEBI:30616"/>
        <dbReference type="ChEBI" id="CHEBI:43474"/>
        <dbReference type="ChEBI" id="CHEBI:456216"/>
        <dbReference type="EC" id="3.6.4.13"/>
    </reaction>
</comment>
<accession>A0A9W9FNN2</accession>
<evidence type="ECO:0000256" key="4">
    <source>
        <dbReference type="ARBA" id="ARBA00022741"/>
    </source>
</evidence>
<comment type="domain">
    <text evidence="17">The Q motif is unique to and characteristic of the DEAD box family of RNA helicases and controls ATP binding and hydrolysis.</text>
</comment>
<dbReference type="CDD" id="cd18787">
    <property type="entry name" value="SF2_C_DEAD"/>
    <property type="match status" value="1"/>
</dbReference>
<keyword evidence="23" id="KW-1185">Reference proteome</keyword>
<dbReference type="EMBL" id="JAPQKI010000004">
    <property type="protein sequence ID" value="KAJ5103556.1"/>
    <property type="molecule type" value="Genomic_DNA"/>
</dbReference>
<evidence type="ECO:0000256" key="1">
    <source>
        <dbReference type="ARBA" id="ARBA00004604"/>
    </source>
</evidence>
<evidence type="ECO:0000313" key="23">
    <source>
        <dbReference type="Proteomes" id="UP001149074"/>
    </source>
</evidence>
<dbReference type="PROSITE" id="PS51192">
    <property type="entry name" value="HELICASE_ATP_BIND_1"/>
    <property type="match status" value="1"/>
</dbReference>